<organism evidence="1 2">
    <name type="scientific">Mycolicibacterium gilvum</name>
    <dbReference type="NCBI Taxonomy" id="1804"/>
    <lineage>
        <taxon>Bacteria</taxon>
        <taxon>Bacillati</taxon>
        <taxon>Actinomycetota</taxon>
        <taxon>Actinomycetes</taxon>
        <taxon>Mycobacteriales</taxon>
        <taxon>Mycobacteriaceae</taxon>
        <taxon>Mycolicibacterium</taxon>
    </lineage>
</organism>
<dbReference type="AlphaFoldDB" id="A0A378SLK9"/>
<dbReference type="EMBL" id="UGQM01000001">
    <property type="protein sequence ID" value="STZ43590.1"/>
    <property type="molecule type" value="Genomic_DNA"/>
</dbReference>
<proteinExistence type="predicted"/>
<accession>A0A378SLK9</accession>
<reference evidence="1 2" key="1">
    <citation type="submission" date="2018-06" db="EMBL/GenBank/DDBJ databases">
        <authorList>
            <consortium name="Pathogen Informatics"/>
            <person name="Doyle S."/>
        </authorList>
    </citation>
    <scope>NUCLEOTIDE SEQUENCE [LARGE SCALE GENOMIC DNA]</scope>
    <source>
        <strain evidence="1 2">NCTC10742</strain>
    </source>
</reference>
<sequence>MGVPSADQATAGGVGSRVRRWVSERGLRQWWKVGVAAILAVAALFGGLDTVDTDRTSFAPGEEFDDGQFTLTADRATVVPELRAGPVVLGKTQPGRRYLGLVSTMRNDGTVPGRLADEFDLRDQPDATFVGVRRVADGSPIIWLGPGLQEKLAFVWELPDNALATGDVVTLRVSRKQFQEGFVTYGERWVSVDGYGEVALPVKVAT</sequence>
<dbReference type="RefSeq" id="WP_115327424.1">
    <property type="nucleotide sequence ID" value="NZ_JACKST010000110.1"/>
</dbReference>
<evidence type="ECO:0000313" key="1">
    <source>
        <dbReference type="EMBL" id="STZ43590.1"/>
    </source>
</evidence>
<evidence type="ECO:0008006" key="3">
    <source>
        <dbReference type="Google" id="ProtNLM"/>
    </source>
</evidence>
<dbReference type="Proteomes" id="UP000254291">
    <property type="component" value="Unassembled WGS sequence"/>
</dbReference>
<gene>
    <name evidence="1" type="ORF">NCTC10742_02816</name>
</gene>
<evidence type="ECO:0000313" key="2">
    <source>
        <dbReference type="Proteomes" id="UP000254291"/>
    </source>
</evidence>
<protein>
    <recommendedName>
        <fullName evidence="3">DUF4352 domain-containing protein</fullName>
    </recommendedName>
</protein>
<name>A0A378SLK9_9MYCO</name>